<dbReference type="AlphaFoldDB" id="A0A0D3K4A6"/>
<accession>A0A0D3K4A6</accession>
<evidence type="ECO:0000256" key="2">
    <source>
        <dbReference type="ARBA" id="ARBA00012483"/>
    </source>
</evidence>
<dbReference type="SUPFAM" id="SSF48371">
    <property type="entry name" value="ARM repeat"/>
    <property type="match status" value="1"/>
</dbReference>
<dbReference type="STRING" id="2903.R1F5L3"/>
<sequence length="550" mass="58651">MPPPAKSPAAEARAVVAASLSATSQLSAAVSKLDAKACKAFVSDPCGLRLLTAQLHAGGKSQAASDAACALWHLQDTCAELDYDIGDEIAEVGAIEPLVHMLSAASDSAAAENAGAVLNRLTVYRSGEDVGTLRGCGALQALLGLLRRGVRLLKRGSEARAVTEAVGTLANLIETSSMREAVSDPEEGAVTEAEATGFVKDVVDLLRHGRNWAVLHSLKALYYLTTFDARFTDRTLRAVVEAGAIDAILNLLRNWDCSDSEDWGEFWQLHVYVELAEDAVGDGKYVDAVDLAVSVLDTLSDPANNDCTVSGRPIPHLVLATLGVPLRDLVPVFESSARAARVWLKLISRSCTVHAQELADAETADELRSALDRGFGAGADLLAPEPYRRGRERLEALEKAEKRRERCETLGLRAVLTPDEFLCPISKGVMRDPVVASDGHSYERVEISRVLQIYPSRSPLTRERLGPHLYPNRALLARIANHEVGAEVIDGLEEAMQLGAASAQAASPPSEHGAVAPSGGRKRRTAASPGTRSAQKKGCRPKKAASRSGE</sequence>
<evidence type="ECO:0000313" key="6">
    <source>
        <dbReference type="Proteomes" id="UP000013827"/>
    </source>
</evidence>
<evidence type="ECO:0000259" key="4">
    <source>
        <dbReference type="PROSITE" id="PS51698"/>
    </source>
</evidence>
<dbReference type="PaxDb" id="2903-EOD30591"/>
<dbReference type="Gene3D" id="1.25.10.10">
    <property type="entry name" value="Leucine-rich Repeat Variant"/>
    <property type="match status" value="2"/>
</dbReference>
<dbReference type="InterPro" id="IPR013083">
    <property type="entry name" value="Znf_RING/FYVE/PHD"/>
</dbReference>
<keyword evidence="6" id="KW-1185">Reference proteome</keyword>
<evidence type="ECO:0000256" key="3">
    <source>
        <dbReference type="SAM" id="MobiDB-lite"/>
    </source>
</evidence>
<dbReference type="SMART" id="SM00185">
    <property type="entry name" value="ARM"/>
    <property type="match status" value="3"/>
</dbReference>
<comment type="catalytic activity">
    <reaction evidence="1">
        <text>S-ubiquitinyl-[E2 ubiquitin-conjugating enzyme]-L-cysteine + [acceptor protein]-L-lysine = [E2 ubiquitin-conjugating enzyme]-L-cysteine + N(6)-ubiquitinyl-[acceptor protein]-L-lysine.</text>
        <dbReference type="EC" id="2.3.2.27"/>
    </reaction>
</comment>
<dbReference type="GO" id="GO:0016567">
    <property type="term" value="P:protein ubiquitination"/>
    <property type="evidence" value="ECO:0007669"/>
    <property type="project" value="InterPro"/>
</dbReference>
<proteinExistence type="predicted"/>
<dbReference type="EnsemblProtists" id="EOD30591">
    <property type="protein sequence ID" value="EOD30591"/>
    <property type="gene ID" value="EMIHUDRAFT_113237"/>
</dbReference>
<dbReference type="PANTHER" id="PTHR23315">
    <property type="entry name" value="U BOX DOMAIN-CONTAINING"/>
    <property type="match status" value="1"/>
</dbReference>
<feature type="region of interest" description="Disordered" evidence="3">
    <location>
        <begin position="500"/>
        <end position="550"/>
    </location>
</feature>
<dbReference type="Pfam" id="PF04564">
    <property type="entry name" value="U-box"/>
    <property type="match status" value="1"/>
</dbReference>
<dbReference type="InterPro" id="IPR011989">
    <property type="entry name" value="ARM-like"/>
</dbReference>
<dbReference type="EC" id="2.3.2.27" evidence="2"/>
<feature type="domain" description="U-box" evidence="4">
    <location>
        <begin position="416"/>
        <end position="489"/>
    </location>
</feature>
<feature type="compositionally biased region" description="Low complexity" evidence="3">
    <location>
        <begin position="500"/>
        <end position="510"/>
    </location>
</feature>
<feature type="compositionally biased region" description="Basic residues" evidence="3">
    <location>
        <begin position="534"/>
        <end position="550"/>
    </location>
</feature>
<dbReference type="InterPro" id="IPR000225">
    <property type="entry name" value="Armadillo"/>
</dbReference>
<organism evidence="5 6">
    <name type="scientific">Emiliania huxleyi (strain CCMP1516)</name>
    <dbReference type="NCBI Taxonomy" id="280463"/>
    <lineage>
        <taxon>Eukaryota</taxon>
        <taxon>Haptista</taxon>
        <taxon>Haptophyta</taxon>
        <taxon>Prymnesiophyceae</taxon>
        <taxon>Isochrysidales</taxon>
        <taxon>Noelaerhabdaceae</taxon>
        <taxon>Emiliania</taxon>
    </lineage>
</organism>
<dbReference type="PANTHER" id="PTHR23315:SF7">
    <property type="entry name" value="U-BOX DOMAIN-CONTAINING PROTEIN 4"/>
    <property type="match status" value="1"/>
</dbReference>
<dbReference type="KEGG" id="ehx:EMIHUDRAFT_113237"/>
<evidence type="ECO:0000256" key="1">
    <source>
        <dbReference type="ARBA" id="ARBA00000900"/>
    </source>
</evidence>
<dbReference type="GO" id="GO:0061630">
    <property type="term" value="F:ubiquitin protein ligase activity"/>
    <property type="evidence" value="ECO:0007669"/>
    <property type="project" value="UniProtKB-EC"/>
</dbReference>
<dbReference type="Proteomes" id="UP000013827">
    <property type="component" value="Unassembled WGS sequence"/>
</dbReference>
<name>A0A0D3K4A6_EMIH1</name>
<dbReference type="SMART" id="SM00504">
    <property type="entry name" value="Ubox"/>
    <property type="match status" value="1"/>
</dbReference>
<evidence type="ECO:0000313" key="5">
    <source>
        <dbReference type="EnsemblProtists" id="EOD30591"/>
    </source>
</evidence>
<dbReference type="Gene3D" id="3.30.40.10">
    <property type="entry name" value="Zinc/RING finger domain, C3HC4 (zinc finger)"/>
    <property type="match status" value="1"/>
</dbReference>
<protein>
    <recommendedName>
        <fullName evidence="2">RING-type E3 ubiquitin transferase</fullName>
        <ecNumber evidence="2">2.3.2.27</ecNumber>
    </recommendedName>
</protein>
<dbReference type="SUPFAM" id="SSF57850">
    <property type="entry name" value="RING/U-box"/>
    <property type="match status" value="1"/>
</dbReference>
<dbReference type="GeneID" id="17275865"/>
<reference evidence="5" key="2">
    <citation type="submission" date="2024-10" db="UniProtKB">
        <authorList>
            <consortium name="EnsemblProtists"/>
        </authorList>
    </citation>
    <scope>IDENTIFICATION</scope>
</reference>
<reference evidence="6" key="1">
    <citation type="journal article" date="2013" name="Nature">
        <title>Pan genome of the phytoplankton Emiliania underpins its global distribution.</title>
        <authorList>
            <person name="Read B.A."/>
            <person name="Kegel J."/>
            <person name="Klute M.J."/>
            <person name="Kuo A."/>
            <person name="Lefebvre S.C."/>
            <person name="Maumus F."/>
            <person name="Mayer C."/>
            <person name="Miller J."/>
            <person name="Monier A."/>
            <person name="Salamov A."/>
            <person name="Young J."/>
            <person name="Aguilar M."/>
            <person name="Claverie J.M."/>
            <person name="Frickenhaus S."/>
            <person name="Gonzalez K."/>
            <person name="Herman E.K."/>
            <person name="Lin Y.C."/>
            <person name="Napier J."/>
            <person name="Ogata H."/>
            <person name="Sarno A.F."/>
            <person name="Shmutz J."/>
            <person name="Schroeder D."/>
            <person name="de Vargas C."/>
            <person name="Verret F."/>
            <person name="von Dassow P."/>
            <person name="Valentin K."/>
            <person name="Van de Peer Y."/>
            <person name="Wheeler G."/>
            <person name="Dacks J.B."/>
            <person name="Delwiche C.F."/>
            <person name="Dyhrman S.T."/>
            <person name="Glockner G."/>
            <person name="John U."/>
            <person name="Richards T."/>
            <person name="Worden A.Z."/>
            <person name="Zhang X."/>
            <person name="Grigoriev I.V."/>
            <person name="Allen A.E."/>
            <person name="Bidle K."/>
            <person name="Borodovsky M."/>
            <person name="Bowler C."/>
            <person name="Brownlee C."/>
            <person name="Cock J.M."/>
            <person name="Elias M."/>
            <person name="Gladyshev V.N."/>
            <person name="Groth M."/>
            <person name="Guda C."/>
            <person name="Hadaegh A."/>
            <person name="Iglesias-Rodriguez M.D."/>
            <person name="Jenkins J."/>
            <person name="Jones B.M."/>
            <person name="Lawson T."/>
            <person name="Leese F."/>
            <person name="Lindquist E."/>
            <person name="Lobanov A."/>
            <person name="Lomsadze A."/>
            <person name="Malik S.B."/>
            <person name="Marsh M.E."/>
            <person name="Mackinder L."/>
            <person name="Mock T."/>
            <person name="Mueller-Roeber B."/>
            <person name="Pagarete A."/>
            <person name="Parker M."/>
            <person name="Probert I."/>
            <person name="Quesneville H."/>
            <person name="Raines C."/>
            <person name="Rensing S.A."/>
            <person name="Riano-Pachon D.M."/>
            <person name="Richier S."/>
            <person name="Rokitta S."/>
            <person name="Shiraiwa Y."/>
            <person name="Soanes D.M."/>
            <person name="van der Giezen M."/>
            <person name="Wahlund T.M."/>
            <person name="Williams B."/>
            <person name="Wilson W."/>
            <person name="Wolfe G."/>
            <person name="Wurch L.L."/>
        </authorList>
    </citation>
    <scope>NUCLEOTIDE SEQUENCE</scope>
</reference>
<dbReference type="InterPro" id="IPR016024">
    <property type="entry name" value="ARM-type_fold"/>
</dbReference>
<dbReference type="PROSITE" id="PS51698">
    <property type="entry name" value="U_BOX"/>
    <property type="match status" value="1"/>
</dbReference>
<dbReference type="InterPro" id="IPR003613">
    <property type="entry name" value="Ubox_domain"/>
</dbReference>
<dbReference type="RefSeq" id="XP_005783020.1">
    <property type="nucleotide sequence ID" value="XM_005782963.1"/>
</dbReference>
<dbReference type="CDD" id="cd16655">
    <property type="entry name" value="RING-Ubox_WDSUB1-like"/>
    <property type="match status" value="1"/>
</dbReference>
<dbReference type="HOGENOM" id="CLU_597770_0_0_1"/>